<evidence type="ECO:0000256" key="3">
    <source>
        <dbReference type="ARBA" id="ARBA00022475"/>
    </source>
</evidence>
<dbReference type="PANTHER" id="PTHR42925">
    <property type="entry name" value="MULTIDRUG AND TOXIN EFFLUX PROTEIN MATE FAMILY"/>
    <property type="match status" value="1"/>
</dbReference>
<protein>
    <submittedName>
        <fullName evidence="8">MATE family efflux transporter</fullName>
    </submittedName>
</protein>
<keyword evidence="2" id="KW-0813">Transport</keyword>
<evidence type="ECO:0000256" key="2">
    <source>
        <dbReference type="ARBA" id="ARBA00022448"/>
    </source>
</evidence>
<evidence type="ECO:0000256" key="6">
    <source>
        <dbReference type="ARBA" id="ARBA00023136"/>
    </source>
</evidence>
<dbReference type="InterPro" id="IPR047135">
    <property type="entry name" value="YsiQ"/>
</dbReference>
<keyword evidence="3" id="KW-1003">Cell membrane</keyword>
<keyword evidence="6 7" id="KW-0472">Membrane</keyword>
<proteinExistence type="predicted"/>
<feature type="transmembrane region" description="Helical" evidence="7">
    <location>
        <begin position="132"/>
        <end position="154"/>
    </location>
</feature>
<dbReference type="KEGG" id="vah:G7081_06380"/>
<feature type="transmembrane region" description="Helical" evidence="7">
    <location>
        <begin position="163"/>
        <end position="183"/>
    </location>
</feature>
<dbReference type="CDD" id="cd13134">
    <property type="entry name" value="MATE_like_8"/>
    <property type="match status" value="1"/>
</dbReference>
<dbReference type="RefSeq" id="WP_166008117.1">
    <property type="nucleotide sequence ID" value="NZ_CP049886.1"/>
</dbReference>
<feature type="transmembrane region" description="Helical" evidence="7">
    <location>
        <begin position="91"/>
        <end position="112"/>
    </location>
</feature>
<name>A0A6G8AP35_9ENTE</name>
<evidence type="ECO:0000256" key="5">
    <source>
        <dbReference type="ARBA" id="ARBA00022989"/>
    </source>
</evidence>
<evidence type="ECO:0000313" key="9">
    <source>
        <dbReference type="Proteomes" id="UP000500890"/>
    </source>
</evidence>
<dbReference type="InterPro" id="IPR002528">
    <property type="entry name" value="MATE_fam"/>
</dbReference>
<dbReference type="EMBL" id="CP049886">
    <property type="protein sequence ID" value="QIL46729.1"/>
    <property type="molecule type" value="Genomic_DNA"/>
</dbReference>
<dbReference type="GO" id="GO:0005886">
    <property type="term" value="C:plasma membrane"/>
    <property type="evidence" value="ECO:0007669"/>
    <property type="project" value="UniProtKB-SubCell"/>
</dbReference>
<keyword evidence="5 7" id="KW-1133">Transmembrane helix</keyword>
<dbReference type="Proteomes" id="UP000500890">
    <property type="component" value="Chromosome"/>
</dbReference>
<dbReference type="GO" id="GO:0015297">
    <property type="term" value="F:antiporter activity"/>
    <property type="evidence" value="ECO:0007669"/>
    <property type="project" value="InterPro"/>
</dbReference>
<dbReference type="Pfam" id="PF01554">
    <property type="entry name" value="MatE"/>
    <property type="match status" value="2"/>
</dbReference>
<feature type="transmembrane region" description="Helical" evidence="7">
    <location>
        <begin position="21"/>
        <end position="39"/>
    </location>
</feature>
<dbReference type="PIRSF" id="PIRSF006603">
    <property type="entry name" value="DinF"/>
    <property type="match status" value="1"/>
</dbReference>
<feature type="transmembrane region" description="Helical" evidence="7">
    <location>
        <begin position="195"/>
        <end position="216"/>
    </location>
</feature>
<dbReference type="InterPro" id="IPR048279">
    <property type="entry name" value="MdtK-like"/>
</dbReference>
<sequence>MPKSWKINLSDRELFYLSWPIFVEIFLRVVISNINVFMISSHSEPAVAAVGAANQLLNLSVYVYGFITVGTQIIIAQLIGAKRQSEIPKVITTALFGAVGIGMLISLSFLLFPTQLLQFMNLDADLVSIGKGYMQIYGGSLFISSITATIVAVLRSHGLTKPALLIPMTASILAVCGNFVALYSPFGLPYFGVNGLAWASVFGNTIGLLIASRLLFKFVNFNILKTKTSLFSKDYIKSILTLGLPSSGEAFSYQAAQIVVTMIVATLGQSVLVAKSYITAITQFVYLIANSLAQGNQIIIGRKVGARDLDGAYTRGVRTIVIATLITLFFSILTFIFIEPIMSIFTTNPEVITIAKWVFLVDIILEAARAVNMVMVNALNASGDVKFPLFASLMVLWVISLPFSYTLAIPAGLGLVGVWMAYSIDEVLRSFLMIHRWRSGVWRTKSTIVQEQ</sequence>
<organism evidence="8 9">
    <name type="scientific">Vagococcus coleopterorum</name>
    <dbReference type="NCBI Taxonomy" id="2714946"/>
    <lineage>
        <taxon>Bacteria</taxon>
        <taxon>Bacillati</taxon>
        <taxon>Bacillota</taxon>
        <taxon>Bacilli</taxon>
        <taxon>Lactobacillales</taxon>
        <taxon>Enterococcaceae</taxon>
        <taxon>Vagococcus</taxon>
    </lineage>
</organism>
<accession>A0A6G8AP35</accession>
<keyword evidence="9" id="KW-1185">Reference proteome</keyword>
<dbReference type="GO" id="GO:0042910">
    <property type="term" value="F:xenobiotic transmembrane transporter activity"/>
    <property type="evidence" value="ECO:0007669"/>
    <property type="project" value="InterPro"/>
</dbReference>
<evidence type="ECO:0000256" key="7">
    <source>
        <dbReference type="SAM" id="Phobius"/>
    </source>
</evidence>
<dbReference type="AlphaFoldDB" id="A0A6G8AP35"/>
<feature type="transmembrane region" description="Helical" evidence="7">
    <location>
        <begin position="320"/>
        <end position="342"/>
    </location>
</feature>
<dbReference type="PANTHER" id="PTHR42925:SF1">
    <property type="entry name" value="VIRULENCE FACTOR MVIN"/>
    <property type="match status" value="1"/>
</dbReference>
<evidence type="ECO:0000256" key="4">
    <source>
        <dbReference type="ARBA" id="ARBA00022692"/>
    </source>
</evidence>
<evidence type="ECO:0000256" key="1">
    <source>
        <dbReference type="ARBA" id="ARBA00004651"/>
    </source>
</evidence>
<evidence type="ECO:0000313" key="8">
    <source>
        <dbReference type="EMBL" id="QIL46729.1"/>
    </source>
</evidence>
<dbReference type="NCBIfam" id="TIGR00797">
    <property type="entry name" value="matE"/>
    <property type="match status" value="1"/>
</dbReference>
<reference evidence="8 9" key="1">
    <citation type="submission" date="2020-03" db="EMBL/GenBank/DDBJ databases">
        <title>Vagococcus sp. nov., isolated from beetles.</title>
        <authorList>
            <person name="Hyun D.-W."/>
            <person name="Bae J.-W."/>
        </authorList>
    </citation>
    <scope>NUCLEOTIDE SEQUENCE [LARGE SCALE GENOMIC DNA]</scope>
    <source>
        <strain evidence="8 9">HDW17A</strain>
    </source>
</reference>
<feature type="transmembrane region" description="Helical" evidence="7">
    <location>
        <begin position="59"/>
        <end position="79"/>
    </location>
</feature>
<keyword evidence="4 7" id="KW-0812">Transmembrane</keyword>
<comment type="subcellular location">
    <subcellularLocation>
        <location evidence="1">Cell membrane</location>
        <topology evidence="1">Multi-pass membrane protein</topology>
    </subcellularLocation>
</comment>
<gene>
    <name evidence="8" type="ORF">G7081_06380</name>
</gene>